<dbReference type="InParanoid" id="A7EWD1"/>
<accession>A7EWD1</accession>
<dbReference type="GeneID" id="5485242"/>
<evidence type="ECO:0000313" key="1">
    <source>
        <dbReference type="EMBL" id="EDN93773.1"/>
    </source>
</evidence>
<organism evidence="1 2">
    <name type="scientific">Sclerotinia sclerotiorum (strain ATCC 18683 / 1980 / Ss-1)</name>
    <name type="common">White mold</name>
    <name type="synonym">Whetzelinia sclerotiorum</name>
    <dbReference type="NCBI Taxonomy" id="665079"/>
    <lineage>
        <taxon>Eukaryota</taxon>
        <taxon>Fungi</taxon>
        <taxon>Dikarya</taxon>
        <taxon>Ascomycota</taxon>
        <taxon>Pezizomycotina</taxon>
        <taxon>Leotiomycetes</taxon>
        <taxon>Helotiales</taxon>
        <taxon>Sclerotiniaceae</taxon>
        <taxon>Sclerotinia</taxon>
    </lineage>
</organism>
<keyword evidence="2" id="KW-1185">Reference proteome</keyword>
<dbReference type="EMBL" id="CH476634">
    <property type="protein sequence ID" value="EDN93773.1"/>
    <property type="molecule type" value="Genomic_DNA"/>
</dbReference>
<sequence>MSNSHKALNGLQAIELDVRKCNRKISSTTRRSFLSRFVVIMLSHGHNHRLPAQKFGFPAIRAHTCRTQREIRGYVVIGTKMNYCLKYDSSQKFREALSLKYKGTQGISLD</sequence>
<dbReference type="RefSeq" id="XP_001589007.1">
    <property type="nucleotide sequence ID" value="XM_001588957.1"/>
</dbReference>
<dbReference type="KEGG" id="ssl:SS1G_09640"/>
<reference evidence="2" key="1">
    <citation type="journal article" date="2011" name="PLoS Genet.">
        <title>Genomic analysis of the necrotrophic fungal pathogens Sclerotinia sclerotiorum and Botrytis cinerea.</title>
        <authorList>
            <person name="Amselem J."/>
            <person name="Cuomo C.A."/>
            <person name="van Kan J.A."/>
            <person name="Viaud M."/>
            <person name="Benito E.P."/>
            <person name="Couloux A."/>
            <person name="Coutinho P.M."/>
            <person name="de Vries R.P."/>
            <person name="Dyer P.S."/>
            <person name="Fillinger S."/>
            <person name="Fournier E."/>
            <person name="Gout L."/>
            <person name="Hahn M."/>
            <person name="Kohn L."/>
            <person name="Lapalu N."/>
            <person name="Plummer K.M."/>
            <person name="Pradier J.M."/>
            <person name="Quevillon E."/>
            <person name="Sharon A."/>
            <person name="Simon A."/>
            <person name="ten Have A."/>
            <person name="Tudzynski B."/>
            <person name="Tudzynski P."/>
            <person name="Wincker P."/>
            <person name="Andrew M."/>
            <person name="Anthouard V."/>
            <person name="Beever R.E."/>
            <person name="Beffa R."/>
            <person name="Benoit I."/>
            <person name="Bouzid O."/>
            <person name="Brault B."/>
            <person name="Chen Z."/>
            <person name="Choquer M."/>
            <person name="Collemare J."/>
            <person name="Cotton P."/>
            <person name="Danchin E.G."/>
            <person name="Da Silva C."/>
            <person name="Gautier A."/>
            <person name="Giraud C."/>
            <person name="Giraud T."/>
            <person name="Gonzalez C."/>
            <person name="Grossetete S."/>
            <person name="Guldener U."/>
            <person name="Henrissat B."/>
            <person name="Howlett B.J."/>
            <person name="Kodira C."/>
            <person name="Kretschmer M."/>
            <person name="Lappartient A."/>
            <person name="Leroch M."/>
            <person name="Levis C."/>
            <person name="Mauceli E."/>
            <person name="Neuveglise C."/>
            <person name="Oeser B."/>
            <person name="Pearson M."/>
            <person name="Poulain J."/>
            <person name="Poussereau N."/>
            <person name="Quesneville H."/>
            <person name="Rascle C."/>
            <person name="Schumacher J."/>
            <person name="Segurens B."/>
            <person name="Sexton A."/>
            <person name="Silva E."/>
            <person name="Sirven C."/>
            <person name="Soanes D.M."/>
            <person name="Talbot N.J."/>
            <person name="Templeton M."/>
            <person name="Yandava C."/>
            <person name="Yarden O."/>
            <person name="Zeng Q."/>
            <person name="Rollins J.A."/>
            <person name="Lebrun M.H."/>
            <person name="Dickman M."/>
        </authorList>
    </citation>
    <scope>NUCLEOTIDE SEQUENCE [LARGE SCALE GENOMIC DNA]</scope>
    <source>
        <strain evidence="2">ATCC 18683 / 1980 / Ss-1</strain>
    </source>
</reference>
<evidence type="ECO:0000313" key="2">
    <source>
        <dbReference type="Proteomes" id="UP000001312"/>
    </source>
</evidence>
<protein>
    <submittedName>
        <fullName evidence="1">Uncharacterized protein</fullName>
    </submittedName>
</protein>
<gene>
    <name evidence="1" type="ORF">SS1G_09640</name>
</gene>
<name>A7EWD1_SCLS1</name>
<dbReference type="Proteomes" id="UP000001312">
    <property type="component" value="Unassembled WGS sequence"/>
</dbReference>
<proteinExistence type="predicted"/>
<dbReference type="AlphaFoldDB" id="A7EWD1"/>